<name>A0A8J7ZB92_9CYAN</name>
<feature type="domain" description="Swt1-like HEPN" evidence="1">
    <location>
        <begin position="73"/>
        <end position="189"/>
    </location>
</feature>
<protein>
    <recommendedName>
        <fullName evidence="1">Swt1-like HEPN domain-containing protein</fullName>
    </recommendedName>
</protein>
<dbReference type="EMBL" id="WVIE01000040">
    <property type="protein sequence ID" value="NDJ19768.1"/>
    <property type="molecule type" value="Genomic_DNA"/>
</dbReference>
<dbReference type="AlphaFoldDB" id="A0A8J7ZB92"/>
<accession>A0A8J7ZB92</accession>
<dbReference type="Proteomes" id="UP000646053">
    <property type="component" value="Unassembled WGS sequence"/>
</dbReference>
<keyword evidence="3" id="KW-1185">Reference proteome</keyword>
<organism evidence="2 3">
    <name type="scientific">Myxacorys almedinensis A</name>
    <dbReference type="NCBI Taxonomy" id="2690445"/>
    <lineage>
        <taxon>Bacteria</taxon>
        <taxon>Bacillati</taxon>
        <taxon>Cyanobacteriota</taxon>
        <taxon>Cyanophyceae</taxon>
        <taxon>Leptolyngbyales</taxon>
        <taxon>Leptolyngbyaceae</taxon>
        <taxon>Myxacorys</taxon>
        <taxon>Myxacorys almedinensis</taxon>
    </lineage>
</organism>
<dbReference type="Pfam" id="PF18731">
    <property type="entry name" value="HEPN_Swt1"/>
    <property type="match status" value="1"/>
</dbReference>
<evidence type="ECO:0000313" key="2">
    <source>
        <dbReference type="EMBL" id="NDJ19768.1"/>
    </source>
</evidence>
<sequence>MKTNRGLSDALKIFGMQNLMVEADLARLEQDGIDLGRSNSFKKDVVVVDTELFEVDIISQAKIMADFYVLYYSLENTIRRLISGRLQEKYGLNWWEDKVPNGVKNGVSKEKDTPMSIRSDDPLCYTNFGELIDILNANWSDFSDTIRSQRAMQQVLTQFNLIRNVIAHSNDLSEDEIDRLKLLIKDWFRIQS</sequence>
<dbReference type="RefSeq" id="WP_162425293.1">
    <property type="nucleotide sequence ID" value="NZ_WVIE01000040.1"/>
</dbReference>
<evidence type="ECO:0000259" key="1">
    <source>
        <dbReference type="Pfam" id="PF18731"/>
    </source>
</evidence>
<proteinExistence type="predicted"/>
<gene>
    <name evidence="2" type="ORF">GS601_21170</name>
</gene>
<dbReference type="InterPro" id="IPR041650">
    <property type="entry name" value="HEPN_Swt1"/>
</dbReference>
<evidence type="ECO:0000313" key="3">
    <source>
        <dbReference type="Proteomes" id="UP000646053"/>
    </source>
</evidence>
<reference evidence="2" key="1">
    <citation type="submission" date="2019-12" db="EMBL/GenBank/DDBJ databases">
        <title>High-Quality draft genome sequences of three cyanobacteria isolated from the limestone walls of the Old Cathedral of Coimbra.</title>
        <authorList>
            <person name="Tiago I."/>
            <person name="Soares F."/>
            <person name="Portugal A."/>
        </authorList>
    </citation>
    <scope>NUCLEOTIDE SEQUENCE</scope>
    <source>
        <strain evidence="2">A</strain>
    </source>
</reference>
<comment type="caution">
    <text evidence="2">The sequence shown here is derived from an EMBL/GenBank/DDBJ whole genome shotgun (WGS) entry which is preliminary data.</text>
</comment>